<dbReference type="PANTHER" id="PTHR32322:SF18">
    <property type="entry name" value="S-ADENOSYLMETHIONINE_S-ADENOSYLHOMOCYSTEINE TRANSPORTER"/>
    <property type="match status" value="1"/>
</dbReference>
<feature type="transmembrane region" description="Helical" evidence="7">
    <location>
        <begin position="52"/>
        <end position="71"/>
    </location>
</feature>
<dbReference type="EMBL" id="FRAF01000001">
    <property type="protein sequence ID" value="SHJ49629.1"/>
    <property type="molecule type" value="Genomic_DNA"/>
</dbReference>
<evidence type="ECO:0000256" key="2">
    <source>
        <dbReference type="ARBA" id="ARBA00007362"/>
    </source>
</evidence>
<keyword evidence="3" id="KW-1003">Cell membrane</keyword>
<dbReference type="InterPro" id="IPR000620">
    <property type="entry name" value="EamA_dom"/>
</dbReference>
<evidence type="ECO:0000256" key="5">
    <source>
        <dbReference type="ARBA" id="ARBA00022989"/>
    </source>
</evidence>
<keyword evidence="6 7" id="KW-0472">Membrane</keyword>
<sequence length="325" mass="36192">MQIESEATQTMIDVEPQKSQTWIGTSAVLTAAIFWGLSGTAAQVLFQTYHESPFTLAVIRMLGSGIVLLIMTAFQKGMRFVFLPFFQRNTTVSLLIFAIVGMLGVQFSYLSSIRYGNAPTATFLQYLCPAMVSAYLWIRGSNKMNKIQWAAVGLALLGTYFLVRNGHPYAFAVPLDCIVWGVISALTLAFYTIYPVQLLHRFGSLLVTGWSMLLGGFCLLIILPFLSLSIRVVWRPLPLMLLGFVVFAGTLLAFWLYIFSLTHLQPQVASVLASAEPLSSALAGVFFLQLHFAFTGWLGAFCILTAVFILQVYPFRKNMKRKVNF</sequence>
<feature type="transmembrane region" description="Helical" evidence="7">
    <location>
        <begin position="296"/>
        <end position="315"/>
    </location>
</feature>
<evidence type="ECO:0000259" key="8">
    <source>
        <dbReference type="Pfam" id="PF00892"/>
    </source>
</evidence>
<evidence type="ECO:0000256" key="7">
    <source>
        <dbReference type="SAM" id="Phobius"/>
    </source>
</evidence>
<evidence type="ECO:0000256" key="1">
    <source>
        <dbReference type="ARBA" id="ARBA00004651"/>
    </source>
</evidence>
<evidence type="ECO:0000256" key="4">
    <source>
        <dbReference type="ARBA" id="ARBA00022692"/>
    </source>
</evidence>
<dbReference type="InterPro" id="IPR050638">
    <property type="entry name" value="AA-Vitamin_Transporters"/>
</dbReference>
<dbReference type="SUPFAM" id="SSF103481">
    <property type="entry name" value="Multidrug resistance efflux transporter EmrE"/>
    <property type="match status" value="2"/>
</dbReference>
<keyword evidence="5 7" id="KW-1133">Transmembrane helix</keyword>
<feature type="transmembrane region" description="Helical" evidence="7">
    <location>
        <begin position="239"/>
        <end position="259"/>
    </location>
</feature>
<comment type="subcellular location">
    <subcellularLocation>
        <location evidence="1">Cell membrane</location>
        <topology evidence="1">Multi-pass membrane protein</topology>
    </subcellularLocation>
</comment>
<organism evidence="9 10">
    <name type="scientific">Alicyclobacillus tolerans</name>
    <dbReference type="NCBI Taxonomy" id="90970"/>
    <lineage>
        <taxon>Bacteria</taxon>
        <taxon>Bacillati</taxon>
        <taxon>Bacillota</taxon>
        <taxon>Bacilli</taxon>
        <taxon>Bacillales</taxon>
        <taxon>Alicyclobacillaceae</taxon>
        <taxon>Alicyclobacillus</taxon>
    </lineage>
</organism>
<evidence type="ECO:0000313" key="10">
    <source>
        <dbReference type="Proteomes" id="UP000184016"/>
    </source>
</evidence>
<reference evidence="10" key="1">
    <citation type="submission" date="2016-11" db="EMBL/GenBank/DDBJ databases">
        <authorList>
            <person name="Varghese N."/>
            <person name="Submissions S."/>
        </authorList>
    </citation>
    <scope>NUCLEOTIDE SEQUENCE [LARGE SCALE GENOMIC DNA]</scope>
    <source>
        <strain evidence="10">USBA-503</strain>
    </source>
</reference>
<dbReference type="OrthoDB" id="9810818at2"/>
<proteinExistence type="inferred from homology"/>
<accession>A0A1M6JSJ1</accession>
<protein>
    <submittedName>
        <fullName evidence="9">Threonine/homoserine efflux transporter RhtA</fullName>
    </submittedName>
</protein>
<feature type="transmembrane region" description="Helical" evidence="7">
    <location>
        <begin position="169"/>
        <end position="193"/>
    </location>
</feature>
<dbReference type="STRING" id="1830138.SAMN05443507_10138"/>
<comment type="similarity">
    <text evidence="2">Belongs to the EamA transporter family.</text>
</comment>
<dbReference type="PANTHER" id="PTHR32322">
    <property type="entry name" value="INNER MEMBRANE TRANSPORTER"/>
    <property type="match status" value="1"/>
</dbReference>
<feature type="transmembrane region" description="Helical" evidence="7">
    <location>
        <begin position="92"/>
        <end position="111"/>
    </location>
</feature>
<dbReference type="AlphaFoldDB" id="A0A1M6JSJ1"/>
<evidence type="ECO:0000313" key="9">
    <source>
        <dbReference type="EMBL" id="SHJ49629.1"/>
    </source>
</evidence>
<keyword evidence="10" id="KW-1185">Reference proteome</keyword>
<dbReference type="Proteomes" id="UP000184016">
    <property type="component" value="Unassembled WGS sequence"/>
</dbReference>
<dbReference type="Pfam" id="PF00892">
    <property type="entry name" value="EamA"/>
    <property type="match status" value="2"/>
</dbReference>
<keyword evidence="4 7" id="KW-0812">Transmembrane</keyword>
<feature type="domain" description="EamA" evidence="8">
    <location>
        <begin position="23"/>
        <end position="163"/>
    </location>
</feature>
<feature type="transmembrane region" description="Helical" evidence="7">
    <location>
        <begin position="21"/>
        <end position="46"/>
    </location>
</feature>
<feature type="transmembrane region" description="Helical" evidence="7">
    <location>
        <begin position="205"/>
        <end position="227"/>
    </location>
</feature>
<evidence type="ECO:0000256" key="3">
    <source>
        <dbReference type="ARBA" id="ARBA00022475"/>
    </source>
</evidence>
<dbReference type="InterPro" id="IPR037185">
    <property type="entry name" value="EmrE-like"/>
</dbReference>
<feature type="domain" description="EamA" evidence="8">
    <location>
        <begin position="178"/>
        <end position="310"/>
    </location>
</feature>
<gene>
    <name evidence="9" type="ORF">SAMN05443507_10138</name>
</gene>
<name>A0A1M6JSJ1_9BACL</name>
<dbReference type="RefSeq" id="WP_083573946.1">
    <property type="nucleotide sequence ID" value="NZ_FRAF01000001.1"/>
</dbReference>
<dbReference type="GO" id="GO:0005886">
    <property type="term" value="C:plasma membrane"/>
    <property type="evidence" value="ECO:0007669"/>
    <property type="project" value="UniProtKB-SubCell"/>
</dbReference>
<feature type="transmembrane region" description="Helical" evidence="7">
    <location>
        <begin position="147"/>
        <end position="163"/>
    </location>
</feature>
<evidence type="ECO:0000256" key="6">
    <source>
        <dbReference type="ARBA" id="ARBA00023136"/>
    </source>
</evidence>